<evidence type="ECO:0000256" key="1">
    <source>
        <dbReference type="SAM" id="MobiDB-lite"/>
    </source>
</evidence>
<feature type="compositionally biased region" description="Polar residues" evidence="1">
    <location>
        <begin position="16"/>
        <end position="30"/>
    </location>
</feature>
<comment type="caution">
    <text evidence="3">The sequence shown here is derived from an EMBL/GenBank/DDBJ whole genome shotgun (WGS) entry which is preliminary data.</text>
</comment>
<gene>
    <name evidence="3" type="ORF">PPNO1_LOCUS8141</name>
</gene>
<keyword evidence="4" id="KW-1185">Reference proteome</keyword>
<dbReference type="InterPro" id="IPR056138">
    <property type="entry name" value="DUF7721"/>
</dbReference>
<dbReference type="AlphaFoldDB" id="A0A9P1MD60"/>
<reference evidence="3" key="1">
    <citation type="submission" date="2022-11" db="EMBL/GenBank/DDBJ databases">
        <authorList>
            <person name="Scott C."/>
            <person name="Bruce N."/>
        </authorList>
    </citation>
    <scope>NUCLEOTIDE SEQUENCE</scope>
</reference>
<feature type="region of interest" description="Disordered" evidence="1">
    <location>
        <begin position="126"/>
        <end position="161"/>
    </location>
</feature>
<dbReference type="OrthoDB" id="2290255at2759"/>
<evidence type="ECO:0000313" key="4">
    <source>
        <dbReference type="Proteomes" id="UP000838763"/>
    </source>
</evidence>
<evidence type="ECO:0000259" key="2">
    <source>
        <dbReference type="Pfam" id="PF24845"/>
    </source>
</evidence>
<proteinExistence type="predicted"/>
<sequence>MDKFLGALTQDKDDSSGPNASSLGTGNSPLAGNLLGLLDNDDDRQRAADDASRRAGDSGSSDLFKSILGSLSSDKDKVAKQDIDEEDAVNKHQKYFGNGDNDEQADSRGLGSAAAMQALKLLRVARKPPKPLPAPSPRLFDQKASQGQVAPGASKESAVQQAGEMALKMYLKSQAQGGGSSAGGSGGAGDLLGFASKFLK</sequence>
<evidence type="ECO:0000313" key="3">
    <source>
        <dbReference type="EMBL" id="CAI4218560.1"/>
    </source>
</evidence>
<dbReference type="Proteomes" id="UP000838763">
    <property type="component" value="Unassembled WGS sequence"/>
</dbReference>
<dbReference type="PANTHER" id="PTHR39477:SF1">
    <property type="entry name" value="BETA-FLANKING PROTEIN"/>
    <property type="match status" value="1"/>
</dbReference>
<dbReference type="PANTHER" id="PTHR39477">
    <property type="entry name" value="CHROMOSOME 8, WHOLE GENOME SHOTGUN SEQUENCE"/>
    <property type="match status" value="1"/>
</dbReference>
<protein>
    <recommendedName>
        <fullName evidence="2">DUF7721 domain-containing protein</fullName>
    </recommendedName>
</protein>
<dbReference type="EMBL" id="CALLCH030000018">
    <property type="protein sequence ID" value="CAI4218560.1"/>
    <property type="molecule type" value="Genomic_DNA"/>
</dbReference>
<organism evidence="3 4">
    <name type="scientific">Parascedosporium putredinis</name>
    <dbReference type="NCBI Taxonomy" id="1442378"/>
    <lineage>
        <taxon>Eukaryota</taxon>
        <taxon>Fungi</taxon>
        <taxon>Dikarya</taxon>
        <taxon>Ascomycota</taxon>
        <taxon>Pezizomycotina</taxon>
        <taxon>Sordariomycetes</taxon>
        <taxon>Hypocreomycetidae</taxon>
        <taxon>Microascales</taxon>
        <taxon>Microascaceae</taxon>
        <taxon>Parascedosporium</taxon>
    </lineage>
</organism>
<accession>A0A9P1MD60</accession>
<dbReference type="Pfam" id="PF24845">
    <property type="entry name" value="DUF7721"/>
    <property type="match status" value="1"/>
</dbReference>
<feature type="compositionally biased region" description="Basic and acidic residues" evidence="1">
    <location>
        <begin position="73"/>
        <end position="82"/>
    </location>
</feature>
<feature type="domain" description="DUF7721" evidence="2">
    <location>
        <begin position="43"/>
        <end position="122"/>
    </location>
</feature>
<name>A0A9P1MD60_9PEZI</name>
<feature type="region of interest" description="Disordered" evidence="1">
    <location>
        <begin position="1"/>
        <end position="111"/>
    </location>
</feature>
<feature type="compositionally biased region" description="Basic and acidic residues" evidence="1">
    <location>
        <begin position="43"/>
        <end position="56"/>
    </location>
</feature>